<sequence>MKNLLQELRQCNHSDPNHRRTGAGKWVTVNVPAELWAKIQAASEQADLRGPRSSVPTQKPRLPPVQTLQAALIPDALLRIDVVEHLTGLGESTIRRKMAAANFPQPIKNGARCTRWRAGDVTTWLRAQGVAA</sequence>
<dbReference type="EMBL" id="CP023284">
    <property type="protein sequence ID" value="ATA55204.1"/>
    <property type="molecule type" value="Genomic_DNA"/>
</dbReference>
<dbReference type="InterPro" id="IPR010260">
    <property type="entry name" value="AlpA"/>
</dbReference>
<organism evidence="2 3">
    <name type="scientific">Variovorax boronicumulans</name>
    <dbReference type="NCBI Taxonomy" id="436515"/>
    <lineage>
        <taxon>Bacteria</taxon>
        <taxon>Pseudomonadati</taxon>
        <taxon>Pseudomonadota</taxon>
        <taxon>Betaproteobacteria</taxon>
        <taxon>Burkholderiales</taxon>
        <taxon>Comamonadaceae</taxon>
        <taxon>Variovorax</taxon>
    </lineage>
</organism>
<name>A0A250DLR5_9BURK</name>
<dbReference type="Proteomes" id="UP000217154">
    <property type="component" value="Chromosome"/>
</dbReference>
<dbReference type="Gene3D" id="1.10.238.160">
    <property type="match status" value="1"/>
</dbReference>
<evidence type="ECO:0000313" key="3">
    <source>
        <dbReference type="Proteomes" id="UP000217154"/>
    </source>
</evidence>
<dbReference type="AlphaFoldDB" id="A0A250DLR5"/>
<dbReference type="RefSeq" id="WP_095745615.1">
    <property type="nucleotide sequence ID" value="NZ_CP023284.1"/>
</dbReference>
<dbReference type="KEGG" id="vbo:CKY39_19785"/>
<protein>
    <recommendedName>
        <fullName evidence="4">AlpA family phage regulatory protein</fullName>
    </recommendedName>
</protein>
<proteinExistence type="predicted"/>
<dbReference type="Pfam" id="PF05930">
    <property type="entry name" value="Phage_AlpA"/>
    <property type="match status" value="1"/>
</dbReference>
<feature type="region of interest" description="Disordered" evidence="1">
    <location>
        <begin position="44"/>
        <end position="63"/>
    </location>
</feature>
<evidence type="ECO:0008006" key="4">
    <source>
        <dbReference type="Google" id="ProtNLM"/>
    </source>
</evidence>
<accession>A0A250DLR5</accession>
<evidence type="ECO:0000256" key="1">
    <source>
        <dbReference type="SAM" id="MobiDB-lite"/>
    </source>
</evidence>
<evidence type="ECO:0000313" key="2">
    <source>
        <dbReference type="EMBL" id="ATA55204.1"/>
    </source>
</evidence>
<reference evidence="2 3" key="1">
    <citation type="submission" date="2017-09" db="EMBL/GenBank/DDBJ databases">
        <title>The diverse metabolic capabilities of V. boronicumulans make it an excellent choice for continued studies on novel biodegradation.</title>
        <authorList>
            <person name="Sun S."/>
        </authorList>
    </citation>
    <scope>NUCLEOTIDE SEQUENCE [LARGE SCALE GENOMIC DNA]</scope>
    <source>
        <strain evidence="2 3">J1</strain>
    </source>
</reference>
<gene>
    <name evidence="2" type="ORF">CKY39_19785</name>
</gene>